<protein>
    <submittedName>
        <fullName evidence="1">Uncharacterized protein</fullName>
    </submittedName>
</protein>
<dbReference type="Proteomes" id="UP000824782">
    <property type="component" value="Unassembled WGS sequence"/>
</dbReference>
<evidence type="ECO:0000313" key="2">
    <source>
        <dbReference type="Proteomes" id="UP000824782"/>
    </source>
</evidence>
<keyword evidence="2" id="KW-1185">Reference proteome</keyword>
<organism evidence="1 2">
    <name type="scientific">Engystomops pustulosus</name>
    <name type="common">Tungara frog</name>
    <name type="synonym">Physalaemus pustulosus</name>
    <dbReference type="NCBI Taxonomy" id="76066"/>
    <lineage>
        <taxon>Eukaryota</taxon>
        <taxon>Metazoa</taxon>
        <taxon>Chordata</taxon>
        <taxon>Craniata</taxon>
        <taxon>Vertebrata</taxon>
        <taxon>Euteleostomi</taxon>
        <taxon>Amphibia</taxon>
        <taxon>Batrachia</taxon>
        <taxon>Anura</taxon>
        <taxon>Neobatrachia</taxon>
        <taxon>Hyloidea</taxon>
        <taxon>Leptodactylidae</taxon>
        <taxon>Leiuperinae</taxon>
        <taxon>Engystomops</taxon>
    </lineage>
</organism>
<accession>A0AAV7BS68</accession>
<dbReference type="EMBL" id="WNYA01000004">
    <property type="protein sequence ID" value="KAG8575176.1"/>
    <property type="molecule type" value="Genomic_DNA"/>
</dbReference>
<evidence type="ECO:0000313" key="1">
    <source>
        <dbReference type="EMBL" id="KAG8575176.1"/>
    </source>
</evidence>
<comment type="caution">
    <text evidence="1">The sequence shown here is derived from an EMBL/GenBank/DDBJ whole genome shotgun (WGS) entry which is preliminary data.</text>
</comment>
<proteinExistence type="predicted"/>
<name>A0AAV7BS68_ENGPU</name>
<sequence length="73" mass="8772">MKHWRVRRCNRTTSCIKQFHRLSNWQCIVNMSRAAGLLLDMKIPCILLDRDFLFRNRLCLLDGYLFSDSCQLH</sequence>
<dbReference type="AlphaFoldDB" id="A0AAV7BS68"/>
<reference evidence="1" key="1">
    <citation type="thesis" date="2020" institute="ProQuest LLC" country="789 East Eisenhower Parkway, Ann Arbor, MI, USA">
        <title>Comparative Genomics and Chromosome Evolution.</title>
        <authorList>
            <person name="Mudd A.B."/>
        </authorList>
    </citation>
    <scope>NUCLEOTIDE SEQUENCE</scope>
    <source>
        <strain evidence="1">237g6f4</strain>
        <tissue evidence="1">Blood</tissue>
    </source>
</reference>
<gene>
    <name evidence="1" type="ORF">GDO81_009462</name>
</gene>